<keyword evidence="4 10" id="KW-0699">rRNA-binding</keyword>
<organism evidence="14 15">
    <name type="scientific">Candidatus Thermofonsia Clade 3 bacterium</name>
    <dbReference type="NCBI Taxonomy" id="2364212"/>
    <lineage>
        <taxon>Bacteria</taxon>
        <taxon>Bacillati</taxon>
        <taxon>Chloroflexota</taxon>
        <taxon>Candidatus Thermofontia</taxon>
        <taxon>Candidatus Thermofonsia Clade 3</taxon>
    </lineage>
</organism>
<comment type="similarity">
    <text evidence="2 10 11">Belongs to the universal ribosomal protein uL22 family.</text>
</comment>
<evidence type="ECO:0000256" key="1">
    <source>
        <dbReference type="ARBA" id="ARBA00003478"/>
    </source>
</evidence>
<comment type="subunit">
    <text evidence="3 10 12">Part of the 50S ribosomal subunit.</text>
</comment>
<evidence type="ECO:0000256" key="7">
    <source>
        <dbReference type="ARBA" id="ARBA00023274"/>
    </source>
</evidence>
<evidence type="ECO:0000256" key="13">
    <source>
        <dbReference type="RuleBase" id="RU004008"/>
    </source>
</evidence>
<dbReference type="EMBL" id="PGTN01000036">
    <property type="protein sequence ID" value="PJF47733.1"/>
    <property type="molecule type" value="Genomic_DNA"/>
</dbReference>
<dbReference type="NCBIfam" id="TIGR01044">
    <property type="entry name" value="rplV_bact"/>
    <property type="match status" value="1"/>
</dbReference>
<evidence type="ECO:0000256" key="8">
    <source>
        <dbReference type="ARBA" id="ARBA00025084"/>
    </source>
</evidence>
<evidence type="ECO:0000256" key="12">
    <source>
        <dbReference type="RuleBase" id="RU004006"/>
    </source>
</evidence>
<dbReference type="InterPro" id="IPR036394">
    <property type="entry name" value="Ribosomal_uL22_sf"/>
</dbReference>
<keyword evidence="6 10" id="KW-0689">Ribosomal protein</keyword>
<comment type="caution">
    <text evidence="14">The sequence shown here is derived from an EMBL/GenBank/DDBJ whole genome shotgun (WGS) entry which is preliminary data.</text>
</comment>
<dbReference type="GO" id="GO:0022625">
    <property type="term" value="C:cytosolic large ribosomal subunit"/>
    <property type="evidence" value="ECO:0007669"/>
    <property type="project" value="TreeGrafter"/>
</dbReference>
<reference evidence="14 15" key="1">
    <citation type="submission" date="2017-11" db="EMBL/GenBank/DDBJ databases">
        <title>Evolution of Phototrophy in the Chloroflexi Phylum Driven by Horizontal Gene Transfer.</title>
        <authorList>
            <person name="Ward L.M."/>
            <person name="Hemp J."/>
            <person name="Shih P.M."/>
            <person name="Mcglynn S.E."/>
            <person name="Fischer W."/>
        </authorList>
    </citation>
    <scope>NUCLEOTIDE SEQUENCE [LARGE SCALE GENOMIC DNA]</scope>
    <source>
        <strain evidence="14">JP3_7</strain>
    </source>
</reference>
<dbReference type="InterPro" id="IPR001063">
    <property type="entry name" value="Ribosomal_uL22"/>
</dbReference>
<dbReference type="HAMAP" id="MF_01331_B">
    <property type="entry name" value="Ribosomal_uL22_B"/>
    <property type="match status" value="1"/>
</dbReference>
<protein>
    <recommendedName>
        <fullName evidence="9 10">Large ribosomal subunit protein uL22</fullName>
    </recommendedName>
</protein>
<dbReference type="AlphaFoldDB" id="A0A2M8QD50"/>
<keyword evidence="7 10" id="KW-0687">Ribonucleoprotein</keyword>
<dbReference type="Gene3D" id="3.90.470.10">
    <property type="entry name" value="Ribosomal protein L22/L17"/>
    <property type="match status" value="1"/>
</dbReference>
<dbReference type="GO" id="GO:0019843">
    <property type="term" value="F:rRNA binding"/>
    <property type="evidence" value="ECO:0007669"/>
    <property type="project" value="UniProtKB-UniRule"/>
</dbReference>
<evidence type="ECO:0000313" key="15">
    <source>
        <dbReference type="Proteomes" id="UP000230790"/>
    </source>
</evidence>
<evidence type="ECO:0000256" key="3">
    <source>
        <dbReference type="ARBA" id="ARBA00011838"/>
    </source>
</evidence>
<comment type="function">
    <text evidence="1 10">The globular domain of the protein is located near the polypeptide exit tunnel on the outside of the subunit, while an extended beta-hairpin is found that lines the wall of the exit tunnel in the center of the 70S ribosome.</text>
</comment>
<dbReference type="InterPro" id="IPR047867">
    <property type="entry name" value="Ribosomal_uL22_bac/org-type"/>
</dbReference>
<evidence type="ECO:0000256" key="4">
    <source>
        <dbReference type="ARBA" id="ARBA00022730"/>
    </source>
</evidence>
<comment type="function">
    <text evidence="10 13">This protein binds specifically to 23S rRNA; its binding is stimulated by other ribosomal proteins, e.g., L4, L17, and L20. It is important during the early stages of 50S assembly. It makes multiple contacts with different domains of the 23S rRNA in the assembled 50S subunit and ribosome.</text>
</comment>
<sequence>MAKLADNEVRAVARYIGMSPQKVRLVADLVRGKKATEALDILRFTPKAAAEPVSKVIASAMANAVENKQFTAADLVISQIYVDGGPTRRWRRFAARGRFRPIERKSSHITVVLREVVDED</sequence>
<comment type="function">
    <text evidence="8">This protein binds specifically to 23S rRNA; its binding is stimulated by other ribosomal proteins, e.g. L4, L17, and L20. It is important during the early stages of 50S assembly. It makes multiple contacts with different domains of the 23S rRNA in the assembled 50S subunit and ribosome.</text>
</comment>
<keyword evidence="5 10" id="KW-0694">RNA-binding</keyword>
<proteinExistence type="inferred from homology"/>
<dbReference type="GO" id="GO:0006412">
    <property type="term" value="P:translation"/>
    <property type="evidence" value="ECO:0007669"/>
    <property type="project" value="UniProtKB-UniRule"/>
</dbReference>
<dbReference type="CDD" id="cd00336">
    <property type="entry name" value="Ribosomal_L22"/>
    <property type="match status" value="1"/>
</dbReference>
<evidence type="ECO:0000256" key="10">
    <source>
        <dbReference type="HAMAP-Rule" id="MF_01331"/>
    </source>
</evidence>
<accession>A0A2M8QD50</accession>
<evidence type="ECO:0000256" key="2">
    <source>
        <dbReference type="ARBA" id="ARBA00009451"/>
    </source>
</evidence>
<evidence type="ECO:0000256" key="6">
    <source>
        <dbReference type="ARBA" id="ARBA00022980"/>
    </source>
</evidence>
<evidence type="ECO:0000256" key="11">
    <source>
        <dbReference type="RuleBase" id="RU004005"/>
    </source>
</evidence>
<dbReference type="GO" id="GO:0003735">
    <property type="term" value="F:structural constituent of ribosome"/>
    <property type="evidence" value="ECO:0007669"/>
    <property type="project" value="InterPro"/>
</dbReference>
<gene>
    <name evidence="10" type="primary">rplV</name>
    <name evidence="14" type="ORF">CUN48_06935</name>
</gene>
<dbReference type="InterPro" id="IPR005727">
    <property type="entry name" value="Ribosomal_uL22_bac/chlpt-type"/>
</dbReference>
<dbReference type="Pfam" id="PF00237">
    <property type="entry name" value="Ribosomal_L22"/>
    <property type="match status" value="1"/>
</dbReference>
<dbReference type="SUPFAM" id="SSF54843">
    <property type="entry name" value="Ribosomal protein L22"/>
    <property type="match status" value="1"/>
</dbReference>
<dbReference type="Proteomes" id="UP000230790">
    <property type="component" value="Unassembled WGS sequence"/>
</dbReference>
<dbReference type="PANTHER" id="PTHR13501:SF8">
    <property type="entry name" value="LARGE RIBOSOMAL SUBUNIT PROTEIN UL22M"/>
    <property type="match status" value="1"/>
</dbReference>
<evidence type="ECO:0000256" key="9">
    <source>
        <dbReference type="ARBA" id="ARBA00035207"/>
    </source>
</evidence>
<evidence type="ECO:0000256" key="5">
    <source>
        <dbReference type="ARBA" id="ARBA00022884"/>
    </source>
</evidence>
<dbReference type="PANTHER" id="PTHR13501">
    <property type="entry name" value="CHLOROPLAST 50S RIBOSOMAL PROTEIN L22-RELATED"/>
    <property type="match status" value="1"/>
</dbReference>
<evidence type="ECO:0000313" key="14">
    <source>
        <dbReference type="EMBL" id="PJF47733.1"/>
    </source>
</evidence>
<name>A0A2M8QD50_9CHLR</name>